<dbReference type="Pfam" id="PF10442">
    <property type="entry name" value="FIST_C"/>
    <property type="match status" value="1"/>
</dbReference>
<feature type="domain" description="FIST" evidence="1">
    <location>
        <begin position="29"/>
        <end position="210"/>
    </location>
</feature>
<dbReference type="PANTHER" id="PTHR40252">
    <property type="entry name" value="BLR0328 PROTEIN"/>
    <property type="match status" value="1"/>
</dbReference>
<name>A0A272EQR8_9RHOO</name>
<evidence type="ECO:0000259" key="1">
    <source>
        <dbReference type="SMART" id="SM00897"/>
    </source>
</evidence>
<reference evidence="3 6" key="1">
    <citation type="submission" date="2016-08" db="EMBL/GenBank/DDBJ databases">
        <title>Candidatus Dactylopiibacterium carminicum genome sequence.</title>
        <authorList>
            <person name="Ramirez-Puebla S.T."/>
            <person name="Ormeno-Orrillo E."/>
            <person name="Vera-Ponce De Leon A."/>
            <person name="Luis L."/>
            <person name="Sanchez-Flores A."/>
            <person name="Monica R."/>
            <person name="Martinez-Romero E."/>
        </authorList>
    </citation>
    <scope>NUCLEOTIDE SEQUENCE [LARGE SCALE GENOMIC DNA]</scope>
    <source>
        <strain evidence="3">END1</strain>
    </source>
</reference>
<evidence type="ECO:0000313" key="3">
    <source>
        <dbReference type="EMBL" id="KAF7599270.1"/>
    </source>
</evidence>
<evidence type="ECO:0008006" key="7">
    <source>
        <dbReference type="Google" id="ProtNLM"/>
    </source>
</evidence>
<dbReference type="AlphaFoldDB" id="A0A272EQR8"/>
<evidence type="ECO:0000313" key="6">
    <source>
        <dbReference type="Proteomes" id="UP000623509"/>
    </source>
</evidence>
<dbReference type="InterPro" id="IPR019494">
    <property type="entry name" value="FIST_C"/>
</dbReference>
<feature type="domain" description="FIST C-domain" evidence="2">
    <location>
        <begin position="211"/>
        <end position="355"/>
    </location>
</feature>
<dbReference type="OrthoDB" id="378730at2"/>
<dbReference type="Proteomes" id="UP000623509">
    <property type="component" value="Unassembled WGS sequence"/>
</dbReference>
<accession>A0A272EQR8</accession>
<evidence type="ECO:0000259" key="2">
    <source>
        <dbReference type="SMART" id="SM01204"/>
    </source>
</evidence>
<evidence type="ECO:0000313" key="4">
    <source>
        <dbReference type="EMBL" id="PAS92432.1"/>
    </source>
</evidence>
<dbReference type="Pfam" id="PF08495">
    <property type="entry name" value="FIST"/>
    <property type="match status" value="1"/>
</dbReference>
<dbReference type="RefSeq" id="WP_095524513.1">
    <property type="nucleotide sequence ID" value="NZ_MDUX01000024.1"/>
</dbReference>
<organism evidence="4 5">
    <name type="scientific">Candidatus Dactylopiibacterium carminicum</name>
    <dbReference type="NCBI Taxonomy" id="857335"/>
    <lineage>
        <taxon>Bacteria</taxon>
        <taxon>Pseudomonadati</taxon>
        <taxon>Pseudomonadota</taxon>
        <taxon>Betaproteobacteria</taxon>
        <taxon>Rhodocyclales</taxon>
        <taxon>Rhodocyclaceae</taxon>
        <taxon>Candidatus Dactylopiibacterium</taxon>
    </lineage>
</organism>
<dbReference type="SMART" id="SM01204">
    <property type="entry name" value="FIST_C"/>
    <property type="match status" value="1"/>
</dbReference>
<proteinExistence type="predicted"/>
<protein>
    <recommendedName>
        <fullName evidence="7">Histidine kinase</fullName>
    </recommendedName>
</protein>
<keyword evidence="6" id="KW-1185">Reference proteome</keyword>
<dbReference type="InterPro" id="IPR013702">
    <property type="entry name" value="FIST_domain_N"/>
</dbReference>
<reference evidence="4 5" key="2">
    <citation type="submission" date="2017-07" db="EMBL/GenBank/DDBJ databases">
        <title>Candidatus Dactylopiibacterium carminicum, a nitrogen-fixing symbiont of the cochineal insect Dactylopius coccus and Dactylopius opuntiae (Hemiptera: Coccoidea: Dactylopiidae).</title>
        <authorList>
            <person name="Vera A."/>
        </authorList>
    </citation>
    <scope>NUCLEOTIDE SEQUENCE [LARGE SCALE GENOMIC DNA]</scope>
    <source>
        <strain evidence="4 5">NFDCM</strain>
    </source>
</reference>
<comment type="caution">
    <text evidence="4">The sequence shown here is derived from an EMBL/GenBank/DDBJ whole genome shotgun (WGS) entry which is preliminary data.</text>
</comment>
<dbReference type="Proteomes" id="UP000216107">
    <property type="component" value="Unassembled WGS sequence"/>
</dbReference>
<dbReference type="EMBL" id="NMRN01000038">
    <property type="protein sequence ID" value="PAS92432.1"/>
    <property type="molecule type" value="Genomic_DNA"/>
</dbReference>
<gene>
    <name evidence="3" type="ORF">BGI27_08790</name>
    <name evidence="4" type="ORF">CGU29_11510</name>
</gene>
<dbReference type="EMBL" id="MDUX01000024">
    <property type="protein sequence ID" value="KAF7599270.1"/>
    <property type="molecule type" value="Genomic_DNA"/>
</dbReference>
<sequence length="377" mass="40642">MIIGTPQAREGEGVAALEARLAALLTQGARGLLILVGEGCAISQREWDSLLQGLPVPVAGGIFPRVLCEETVSRNGVIAVGLRHEPVLHVLDRLDQSALQACRDLPCSLDGCGTVMLWFDGLACRVSPMIEHVYDRLGPQPRYIGGGAGSMERRRACVFSNRGVLQDAAVLMGLSAHLGIGARHGWRHLFGPYLVSEAHGHEIHSLDFRPAAQVYGEQLTPLLRQEETPASSFEYSRSYPFGIERMDGSFLVRDPLRRTGDTLICVGDVPNQASLHILHGERADLMQALVDAWHDAQGNCSSAPVAALLVDCMSSGLHAGDSYPEHLQALRTRMVHDGQHIPLFGVLSLGEIGSALGVCLELHNKTSVLGLWPDADA</sequence>
<dbReference type="PANTHER" id="PTHR40252:SF2">
    <property type="entry name" value="BLR0328 PROTEIN"/>
    <property type="match status" value="1"/>
</dbReference>
<dbReference type="SMART" id="SM00897">
    <property type="entry name" value="FIST"/>
    <property type="match status" value="1"/>
</dbReference>
<evidence type="ECO:0000313" key="5">
    <source>
        <dbReference type="Proteomes" id="UP000216107"/>
    </source>
</evidence>